<dbReference type="AlphaFoldDB" id="A0A3N6MT18"/>
<name>A0A3N6MT18_NATCH</name>
<feature type="transmembrane region" description="Helical" evidence="1">
    <location>
        <begin position="20"/>
        <end position="43"/>
    </location>
</feature>
<reference evidence="2 3" key="1">
    <citation type="submission" date="2018-10" db="EMBL/GenBank/DDBJ databases">
        <title>Natrarchaeobius chitinivorans gen. nov., sp. nov., and Natrarchaeobius haloalkaliphilus sp. nov., alkaliphilic, chitin-utilizing haloarchaea from hypersaline alkaline lakes.</title>
        <authorList>
            <person name="Sorokin D.Y."/>
            <person name="Elcheninov A.G."/>
            <person name="Kostrikina N.A."/>
            <person name="Bale N.J."/>
            <person name="Sinninghe Damste J.S."/>
            <person name="Khijniak T.V."/>
            <person name="Kublanov I.V."/>
            <person name="Toshchakov S.V."/>
        </authorList>
    </citation>
    <scope>NUCLEOTIDE SEQUENCE [LARGE SCALE GENOMIC DNA]</scope>
    <source>
        <strain evidence="2 3">AArcht7</strain>
    </source>
</reference>
<keyword evidence="1" id="KW-0472">Membrane</keyword>
<comment type="caution">
    <text evidence="2">The sequence shown here is derived from an EMBL/GenBank/DDBJ whole genome shotgun (WGS) entry which is preliminary data.</text>
</comment>
<gene>
    <name evidence="2" type="ORF">EA472_08610</name>
</gene>
<evidence type="ECO:0000313" key="3">
    <source>
        <dbReference type="Proteomes" id="UP000281431"/>
    </source>
</evidence>
<keyword evidence="3" id="KW-1185">Reference proteome</keyword>
<sequence length="87" mass="8977">MTSTAANPGESETGLLETRFSIGATVLAVISVLVAILMAWTGFQGDELLIVGTEMNVVTGMAGSMLALFVAVVALVAAVYMEPGFDH</sequence>
<protein>
    <submittedName>
        <fullName evidence="2">Uncharacterized protein</fullName>
    </submittedName>
</protein>
<evidence type="ECO:0000313" key="2">
    <source>
        <dbReference type="EMBL" id="RQH00991.1"/>
    </source>
</evidence>
<dbReference type="Proteomes" id="UP000281431">
    <property type="component" value="Unassembled WGS sequence"/>
</dbReference>
<proteinExistence type="predicted"/>
<organism evidence="2 3">
    <name type="scientific">Natrarchaeobius chitinivorans</name>
    <dbReference type="NCBI Taxonomy" id="1679083"/>
    <lineage>
        <taxon>Archaea</taxon>
        <taxon>Methanobacteriati</taxon>
        <taxon>Methanobacteriota</taxon>
        <taxon>Stenosarchaea group</taxon>
        <taxon>Halobacteria</taxon>
        <taxon>Halobacteriales</taxon>
        <taxon>Natrialbaceae</taxon>
        <taxon>Natrarchaeobius</taxon>
    </lineage>
</organism>
<dbReference type="EMBL" id="REFZ01000005">
    <property type="protein sequence ID" value="RQH00991.1"/>
    <property type="molecule type" value="Genomic_DNA"/>
</dbReference>
<accession>A0A3N6MT18</accession>
<keyword evidence="1" id="KW-1133">Transmembrane helix</keyword>
<keyword evidence="1" id="KW-0812">Transmembrane</keyword>
<feature type="transmembrane region" description="Helical" evidence="1">
    <location>
        <begin position="55"/>
        <end position="81"/>
    </location>
</feature>
<evidence type="ECO:0000256" key="1">
    <source>
        <dbReference type="SAM" id="Phobius"/>
    </source>
</evidence>